<dbReference type="PROSITE" id="PS50948">
    <property type="entry name" value="PAN"/>
    <property type="match status" value="1"/>
</dbReference>
<dbReference type="SMART" id="SM00223">
    <property type="entry name" value="APPLE"/>
    <property type="match status" value="3"/>
</dbReference>
<reference evidence="6 7" key="1">
    <citation type="submission" date="2018-08" db="EMBL/GenBank/DDBJ databases">
        <title>Aphanomyces genome sequencing and annotation.</title>
        <authorList>
            <person name="Minardi D."/>
            <person name="Oidtmann B."/>
            <person name="Van Der Giezen M."/>
            <person name="Studholme D.J."/>
        </authorList>
    </citation>
    <scope>NUCLEOTIDE SEQUENCE [LARGE SCALE GENOMIC DNA]</scope>
    <source>
        <strain evidence="6 7">NJM0002</strain>
    </source>
</reference>
<protein>
    <recommendedName>
        <fullName evidence="5">Apple domain-containing protein</fullName>
    </recommendedName>
</protein>
<feature type="compositionally biased region" description="Pro residues" evidence="3">
    <location>
        <begin position="175"/>
        <end position="185"/>
    </location>
</feature>
<evidence type="ECO:0000256" key="4">
    <source>
        <dbReference type="SAM" id="SignalP"/>
    </source>
</evidence>
<keyword evidence="7" id="KW-1185">Reference proteome</keyword>
<feature type="domain" description="Apple" evidence="5">
    <location>
        <begin position="24"/>
        <end position="101"/>
    </location>
</feature>
<dbReference type="AlphaFoldDB" id="A0A3R7A275"/>
<accession>A0A3R7A275</accession>
<feature type="region of interest" description="Disordered" evidence="3">
    <location>
        <begin position="170"/>
        <end position="190"/>
    </location>
</feature>
<evidence type="ECO:0000259" key="5">
    <source>
        <dbReference type="PROSITE" id="PS50948"/>
    </source>
</evidence>
<dbReference type="Pfam" id="PF14295">
    <property type="entry name" value="PAN_4"/>
    <property type="match status" value="4"/>
</dbReference>
<evidence type="ECO:0000313" key="6">
    <source>
        <dbReference type="EMBL" id="RHY20890.1"/>
    </source>
</evidence>
<dbReference type="CDD" id="cd01100">
    <property type="entry name" value="APPLE_Factor_XI_like"/>
    <property type="match status" value="2"/>
</dbReference>
<proteinExistence type="predicted"/>
<name>A0A3R7A275_9STRA</name>
<dbReference type="VEuPathDB" id="FungiDB:H310_05153"/>
<sequence length="358" mass="37248">MKWSAFLPFLAALLLATVSAQTTCSAIEENIDYAGNDIEETTRSSAADCCADCANTPGCTVYSWEKIGTSPGTCFLKSRPANKVYLQGSRSGKVVLPTATCTTIQENTDLPGNDMGDPLQLDTVGQCCSYCAYTKGCVAYVWVLRNNVGTCLLKSSRGKPTAHQGARAAYVSNSPPVPSPAPTPAPTSASGQCGPILANTDFIGNDIVTLQRDTTALCCTECLATSGCKAFVWVLRDGVGTCILKSAAGSASTFPGASASIMVLPTPAPTPSPCPVVEYDVDSVGNNILVTSRKDYRDCCGDCQATVGCSLYVWGPDFGGRCYLKSKKGAASAYTGSRAGVLSLTDPIKPISNVKAGL</sequence>
<dbReference type="PANTHER" id="PTHR33946:SF4">
    <property type="entry name" value="COAGULATION FACTOR XI"/>
    <property type="match status" value="1"/>
</dbReference>
<dbReference type="Proteomes" id="UP000285060">
    <property type="component" value="Unassembled WGS sequence"/>
</dbReference>
<dbReference type="InterPro" id="IPR000177">
    <property type="entry name" value="Apple"/>
</dbReference>
<dbReference type="GO" id="GO:0005576">
    <property type="term" value="C:extracellular region"/>
    <property type="evidence" value="ECO:0007669"/>
    <property type="project" value="InterPro"/>
</dbReference>
<comment type="caution">
    <text evidence="6">The sequence shown here is derived from an EMBL/GenBank/DDBJ whole genome shotgun (WGS) entry which is preliminary data.</text>
</comment>
<evidence type="ECO:0000256" key="1">
    <source>
        <dbReference type="ARBA" id="ARBA00022737"/>
    </source>
</evidence>
<dbReference type="GO" id="GO:0006508">
    <property type="term" value="P:proteolysis"/>
    <property type="evidence" value="ECO:0007669"/>
    <property type="project" value="InterPro"/>
</dbReference>
<dbReference type="PANTHER" id="PTHR33946">
    <property type="match status" value="1"/>
</dbReference>
<gene>
    <name evidence="6" type="ORF">DYB32_009937</name>
</gene>
<dbReference type="Gene3D" id="3.50.4.10">
    <property type="entry name" value="Hepatocyte Growth Factor"/>
    <property type="match status" value="4"/>
</dbReference>
<keyword evidence="1" id="KW-0677">Repeat</keyword>
<dbReference type="VEuPathDB" id="FungiDB:H310_05138"/>
<feature type="signal peptide" evidence="4">
    <location>
        <begin position="1"/>
        <end position="20"/>
    </location>
</feature>
<dbReference type="EMBL" id="QUSY01002527">
    <property type="protein sequence ID" value="RHY20890.1"/>
    <property type="molecule type" value="Genomic_DNA"/>
</dbReference>
<keyword evidence="4" id="KW-0732">Signal</keyword>
<feature type="non-terminal residue" evidence="6">
    <location>
        <position position="358"/>
    </location>
</feature>
<evidence type="ECO:0000256" key="2">
    <source>
        <dbReference type="ARBA" id="ARBA00023157"/>
    </source>
</evidence>
<organism evidence="6 7">
    <name type="scientific">Aphanomyces invadans</name>
    <dbReference type="NCBI Taxonomy" id="157072"/>
    <lineage>
        <taxon>Eukaryota</taxon>
        <taxon>Sar</taxon>
        <taxon>Stramenopiles</taxon>
        <taxon>Oomycota</taxon>
        <taxon>Saprolegniomycetes</taxon>
        <taxon>Saprolegniales</taxon>
        <taxon>Verrucalvaceae</taxon>
        <taxon>Aphanomyces</taxon>
    </lineage>
</organism>
<keyword evidence="2" id="KW-1015">Disulfide bond</keyword>
<evidence type="ECO:0000256" key="3">
    <source>
        <dbReference type="SAM" id="MobiDB-lite"/>
    </source>
</evidence>
<evidence type="ECO:0000313" key="7">
    <source>
        <dbReference type="Proteomes" id="UP000285060"/>
    </source>
</evidence>
<feature type="chain" id="PRO_5018632675" description="Apple domain-containing protein" evidence="4">
    <location>
        <begin position="21"/>
        <end position="358"/>
    </location>
</feature>
<dbReference type="InterPro" id="IPR003609">
    <property type="entry name" value="Pan_app"/>
</dbReference>